<reference evidence="2 3" key="1">
    <citation type="submission" date="2020-08" db="EMBL/GenBank/DDBJ databases">
        <title>Genomic Encyclopedia of Type Strains, Phase III (KMG-III): the genomes of soil and plant-associated and newly described type strains.</title>
        <authorList>
            <person name="Whitman W."/>
        </authorList>
    </citation>
    <scope>NUCLEOTIDE SEQUENCE [LARGE SCALE GENOMIC DNA]</scope>
    <source>
        <strain evidence="2 3">CECT 8840</strain>
    </source>
</reference>
<dbReference type="AlphaFoldDB" id="A0A7W7QGM7"/>
<name>A0A7W7QGM7_9ACTN</name>
<dbReference type="InterPro" id="IPR010982">
    <property type="entry name" value="Lambda_DNA-bd_dom_sf"/>
</dbReference>
<feature type="domain" description="HTH cro/C1-type" evidence="1">
    <location>
        <begin position="14"/>
        <end position="50"/>
    </location>
</feature>
<protein>
    <submittedName>
        <fullName evidence="2">Transcriptional regulator with XRE-family HTH domain</fullName>
    </submittedName>
</protein>
<dbReference type="Pfam" id="PF19054">
    <property type="entry name" value="DUF5753"/>
    <property type="match status" value="1"/>
</dbReference>
<dbReference type="InterPro" id="IPR001387">
    <property type="entry name" value="Cro/C1-type_HTH"/>
</dbReference>
<gene>
    <name evidence="2" type="ORF">FHS44_000323</name>
</gene>
<sequence>MSGQAARKAFALRLRDLRLDARLSGRQLAAATGMHPSKVSRIEHARQNPTEGDIRAWCRACSAEAQIPELIAAHREVGQTWLEHRRVLRAGFRHQSERNRPLYEQSTLIQVYEPMAIPGFLQAHHYIRALLDPIARFHGMRDDLDTAVEGRLNRLRVLTSGITRFSFVVEATALYTVFGDQETMKAQYDFLVTATRLPNVSFGVIPLGQTRKDMWPGGGFYIYDDRLVRCEQWTGLYQTERPEEIATFLKIFRLLREQAVHGDAARTEIDAARTHLQSRETS</sequence>
<proteinExistence type="predicted"/>
<dbReference type="Gene3D" id="1.10.260.40">
    <property type="entry name" value="lambda repressor-like DNA-binding domains"/>
    <property type="match status" value="1"/>
</dbReference>
<dbReference type="RefSeq" id="WP_184712048.1">
    <property type="nucleotide sequence ID" value="NZ_JACHJP010000001.1"/>
</dbReference>
<comment type="caution">
    <text evidence="2">The sequence shown here is derived from an EMBL/GenBank/DDBJ whole genome shotgun (WGS) entry which is preliminary data.</text>
</comment>
<dbReference type="CDD" id="cd00093">
    <property type="entry name" value="HTH_XRE"/>
    <property type="match status" value="1"/>
</dbReference>
<dbReference type="EMBL" id="JACHJP010000001">
    <property type="protein sequence ID" value="MBB4913251.1"/>
    <property type="molecule type" value="Genomic_DNA"/>
</dbReference>
<keyword evidence="3" id="KW-1185">Reference proteome</keyword>
<dbReference type="SUPFAM" id="SSF47413">
    <property type="entry name" value="lambda repressor-like DNA-binding domains"/>
    <property type="match status" value="1"/>
</dbReference>
<dbReference type="Pfam" id="PF13560">
    <property type="entry name" value="HTH_31"/>
    <property type="match status" value="1"/>
</dbReference>
<accession>A0A7W7QGM7</accession>
<evidence type="ECO:0000259" key="1">
    <source>
        <dbReference type="PROSITE" id="PS50943"/>
    </source>
</evidence>
<dbReference type="InterPro" id="IPR043917">
    <property type="entry name" value="DUF5753"/>
</dbReference>
<dbReference type="GO" id="GO:0003677">
    <property type="term" value="F:DNA binding"/>
    <property type="evidence" value="ECO:0007669"/>
    <property type="project" value="InterPro"/>
</dbReference>
<evidence type="ECO:0000313" key="2">
    <source>
        <dbReference type="EMBL" id="MBB4913251.1"/>
    </source>
</evidence>
<dbReference type="PROSITE" id="PS50943">
    <property type="entry name" value="HTH_CROC1"/>
    <property type="match status" value="1"/>
</dbReference>
<organism evidence="2 3">
    <name type="scientific">Streptosporangium saharense</name>
    <dbReference type="NCBI Taxonomy" id="1706840"/>
    <lineage>
        <taxon>Bacteria</taxon>
        <taxon>Bacillati</taxon>
        <taxon>Actinomycetota</taxon>
        <taxon>Actinomycetes</taxon>
        <taxon>Streptosporangiales</taxon>
        <taxon>Streptosporangiaceae</taxon>
        <taxon>Streptosporangium</taxon>
    </lineage>
</organism>
<dbReference type="SMART" id="SM00530">
    <property type="entry name" value="HTH_XRE"/>
    <property type="match status" value="1"/>
</dbReference>
<evidence type="ECO:0000313" key="3">
    <source>
        <dbReference type="Proteomes" id="UP000552644"/>
    </source>
</evidence>
<dbReference type="Proteomes" id="UP000552644">
    <property type="component" value="Unassembled WGS sequence"/>
</dbReference>